<organism evidence="2 3">
    <name type="scientific">Bergeyella porcorum</name>
    <dbReference type="NCBI Taxonomy" id="1735111"/>
    <lineage>
        <taxon>Bacteria</taxon>
        <taxon>Pseudomonadati</taxon>
        <taxon>Bacteroidota</taxon>
        <taxon>Flavobacteriia</taxon>
        <taxon>Flavobacteriales</taxon>
        <taxon>Weeksellaceae</taxon>
        <taxon>Bergeyella</taxon>
    </lineage>
</organism>
<feature type="signal peptide" evidence="1">
    <location>
        <begin position="1"/>
        <end position="17"/>
    </location>
</feature>
<feature type="chain" id="PRO_5043972659" description="DUF3575 domain-containing protein" evidence="1">
    <location>
        <begin position="18"/>
        <end position="215"/>
    </location>
</feature>
<evidence type="ECO:0008006" key="4">
    <source>
        <dbReference type="Google" id="ProtNLM"/>
    </source>
</evidence>
<dbReference type="InterPro" id="IPR046111">
    <property type="entry name" value="DUF6048"/>
</dbReference>
<keyword evidence="1" id="KW-0732">Signal</keyword>
<evidence type="ECO:0000313" key="2">
    <source>
        <dbReference type="EMBL" id="WOC52621.1"/>
    </source>
</evidence>
<reference evidence="2" key="1">
    <citation type="submission" date="2023-10" db="EMBL/GenBank/DDBJ databases">
        <title>Characterization and whole genome sequencing of a novel strain of Bergeyella porcorum QD2021 isolated from pig.</title>
        <authorList>
            <person name="Liu G."/>
            <person name="Chen C."/>
            <person name="Han X."/>
        </authorList>
    </citation>
    <scope>NUCLEOTIDE SEQUENCE</scope>
    <source>
        <strain evidence="2">QD2021</strain>
    </source>
</reference>
<dbReference type="RefSeq" id="WP_327983985.1">
    <property type="nucleotide sequence ID" value="NZ_CP136426.1"/>
</dbReference>
<dbReference type="EMBL" id="CP136426">
    <property type="protein sequence ID" value="WOC52621.1"/>
    <property type="molecule type" value="Genomic_DNA"/>
</dbReference>
<keyword evidence="3" id="KW-1185">Reference proteome</keyword>
<dbReference type="KEGG" id="bpor:BPO_1974"/>
<dbReference type="Pfam" id="PF19515">
    <property type="entry name" value="DUF6048"/>
    <property type="match status" value="1"/>
</dbReference>
<evidence type="ECO:0000256" key="1">
    <source>
        <dbReference type="SAM" id="SignalP"/>
    </source>
</evidence>
<gene>
    <name evidence="2" type="ORF">BPO_1974</name>
</gene>
<sequence>MKKALICFLFFSLWATAQQQDSTVVEKKYIPNLMIGFDVLNGGLTLFSDRKTMQGFVSTKIKKDIHAVADLGFERNIYQKNGYDAKASGIFIKAGGFYMLMKDPENEFNGFYAGPKLGASFYTQEYMQVPVRGSQGGDAYLSLPRSAQSSYWLEASIGGRVQLFESQFYIDVNVQPRYMLYSTKQDGVKPMIVPGLVRSSSNFSTGLAWSVAYKF</sequence>
<name>A0AAU0F597_9FLAO</name>
<dbReference type="Proteomes" id="UP001432059">
    <property type="component" value="Chromosome"/>
</dbReference>
<proteinExistence type="predicted"/>
<dbReference type="AlphaFoldDB" id="A0AAU0F597"/>
<protein>
    <recommendedName>
        <fullName evidence="4">DUF3575 domain-containing protein</fullName>
    </recommendedName>
</protein>
<accession>A0AAU0F597</accession>
<evidence type="ECO:0000313" key="3">
    <source>
        <dbReference type="Proteomes" id="UP001432059"/>
    </source>
</evidence>